<organism evidence="1 2">
    <name type="scientific">Liparis tanakae</name>
    <name type="common">Tanaka's snailfish</name>
    <dbReference type="NCBI Taxonomy" id="230148"/>
    <lineage>
        <taxon>Eukaryota</taxon>
        <taxon>Metazoa</taxon>
        <taxon>Chordata</taxon>
        <taxon>Craniata</taxon>
        <taxon>Vertebrata</taxon>
        <taxon>Euteleostomi</taxon>
        <taxon>Actinopterygii</taxon>
        <taxon>Neopterygii</taxon>
        <taxon>Teleostei</taxon>
        <taxon>Neoteleostei</taxon>
        <taxon>Acanthomorphata</taxon>
        <taxon>Eupercaria</taxon>
        <taxon>Perciformes</taxon>
        <taxon>Cottioidei</taxon>
        <taxon>Cottales</taxon>
        <taxon>Liparidae</taxon>
        <taxon>Liparis</taxon>
    </lineage>
</organism>
<protein>
    <submittedName>
        <fullName evidence="1">Uncharacterized protein</fullName>
    </submittedName>
</protein>
<reference evidence="1 2" key="1">
    <citation type="submission" date="2019-03" db="EMBL/GenBank/DDBJ databases">
        <title>First draft genome of Liparis tanakae, snailfish: a comprehensive survey of snailfish specific genes.</title>
        <authorList>
            <person name="Kim W."/>
            <person name="Song I."/>
            <person name="Jeong J.-H."/>
            <person name="Kim D."/>
            <person name="Kim S."/>
            <person name="Ryu S."/>
            <person name="Song J.Y."/>
            <person name="Lee S.K."/>
        </authorList>
    </citation>
    <scope>NUCLEOTIDE SEQUENCE [LARGE SCALE GENOMIC DNA]</scope>
    <source>
        <tissue evidence="1">Muscle</tissue>
    </source>
</reference>
<keyword evidence="2" id="KW-1185">Reference proteome</keyword>
<sequence length="242" mass="25916">MSSSKATKRSRSKVTAILQSSAPLSTMKSCGGGGAPHRRKSSVNAEWITFVFEKFLLHSRMFLKLSMKDGTDPQWLGGGRQYLAVEPSGQLGLDDHHDDAEHPADQGVVAQLLALPEESLPLAQPVADVLALLLRRGAFLSGLALAGGLAGVLPDDLGEGVLQDGAVQQLQRLLTRVQIRQTGPQVMLVAARRAHRVPVGDVHGVRGGAGRWRKVFGEGESGSAEELRVRLQRKDSINHTGS</sequence>
<gene>
    <name evidence="1" type="ORF">EYF80_057414</name>
</gene>
<dbReference type="Proteomes" id="UP000314294">
    <property type="component" value="Unassembled WGS sequence"/>
</dbReference>
<dbReference type="AlphaFoldDB" id="A0A4Z2EU97"/>
<accession>A0A4Z2EU97</accession>
<dbReference type="EMBL" id="SRLO01002706">
    <property type="protein sequence ID" value="TNN32425.1"/>
    <property type="molecule type" value="Genomic_DNA"/>
</dbReference>
<evidence type="ECO:0000313" key="2">
    <source>
        <dbReference type="Proteomes" id="UP000314294"/>
    </source>
</evidence>
<name>A0A4Z2EU97_9TELE</name>
<proteinExistence type="predicted"/>
<comment type="caution">
    <text evidence="1">The sequence shown here is derived from an EMBL/GenBank/DDBJ whole genome shotgun (WGS) entry which is preliminary data.</text>
</comment>
<evidence type="ECO:0000313" key="1">
    <source>
        <dbReference type="EMBL" id="TNN32425.1"/>
    </source>
</evidence>